<dbReference type="CDD" id="cd00198">
    <property type="entry name" value="vWFA"/>
    <property type="match status" value="1"/>
</dbReference>
<organism evidence="4 5">
    <name type="scientific">Candidatus Enterocloster excrementipullorum</name>
    <dbReference type="NCBI Taxonomy" id="2838559"/>
    <lineage>
        <taxon>Bacteria</taxon>
        <taxon>Bacillati</taxon>
        <taxon>Bacillota</taxon>
        <taxon>Clostridia</taxon>
        <taxon>Lachnospirales</taxon>
        <taxon>Lachnospiraceae</taxon>
        <taxon>Enterocloster</taxon>
    </lineage>
</organism>
<dbReference type="SUPFAM" id="SSF53300">
    <property type="entry name" value="vWA-like"/>
    <property type="match status" value="1"/>
</dbReference>
<evidence type="ECO:0000256" key="2">
    <source>
        <dbReference type="SAM" id="SignalP"/>
    </source>
</evidence>
<dbReference type="AlphaFoldDB" id="A0A9D2N113"/>
<keyword evidence="1" id="KW-1133">Transmembrane helix</keyword>
<keyword evidence="2" id="KW-0732">Signal</keyword>
<dbReference type="PROSITE" id="PS50234">
    <property type="entry name" value="VWFA"/>
    <property type="match status" value="1"/>
</dbReference>
<keyword evidence="1" id="KW-0812">Transmembrane</keyword>
<feature type="chain" id="PRO_5038832743" evidence="2">
    <location>
        <begin position="23"/>
        <end position="669"/>
    </location>
</feature>
<protein>
    <submittedName>
        <fullName evidence="4">VWA domain-containing protein</fullName>
    </submittedName>
</protein>
<dbReference type="InterPro" id="IPR036465">
    <property type="entry name" value="vWFA_dom_sf"/>
</dbReference>
<feature type="signal peptide" evidence="2">
    <location>
        <begin position="1"/>
        <end position="22"/>
    </location>
</feature>
<dbReference type="InterPro" id="IPR002035">
    <property type="entry name" value="VWF_A"/>
</dbReference>
<evidence type="ECO:0000256" key="1">
    <source>
        <dbReference type="SAM" id="Phobius"/>
    </source>
</evidence>
<feature type="transmembrane region" description="Helical" evidence="1">
    <location>
        <begin position="513"/>
        <end position="532"/>
    </location>
</feature>
<sequence>MRKRVRTIILCFILSIAFSAQAYAKEFESRQSGLDVMFAIDSSGSMVSNDPGRMGMSMVKAFVDTVHIENIRIGFASYSDQVGQVVSPVSIGDPEARAALKAQLDAVTYSGDTDMGMGVEAALSAMPAQEGRKRILVVISDGETDLPGSRGRTEAESEAELLRCAQTCASEGIPIYGVAFGQYEGSRDSLADLAARTGGGFYQVARPEDLIEILYGIFGSNLSYKIQPLASGIYGEGSQEIRVVLEEPYLDEMDLLLISSGPVGDTAIRYGEEEIPLSLSANYGVGKIGYEKIDDSITEMTLTTVTSQGQSVKLYLISYRELLPVLSIEENLQKNAAAQYQVYFKDRQGQVIADDGFYSRFQWEWQTDAGEADGIDLGPASVKEGILEGELRAGRSGTYGLAGVLSDSLGSYPFAAEIRAVNTPPSGSLPEIRLSRLGGGRAYQLDAYFQDKDGDVLSYAVEPGEEGRAKAALAENTLYLTPLQGGRQTFTLFVSDGEDTLSYPLEISVTPLWVTYWWAIVLALAALGFGLFKRFYKPKPQVEVIAQRKQGNRFAGKMDAYVTVQPEGTGEIPPLTFPMYKIRDSRVRLGDLLREYPELAEALRLDLIFLIADEGRHMILYHTSPSTLMVGSSILCGKIPYSLGFGDVIYITAPDGAYELELHYIALIE</sequence>
<name>A0A9D2N113_9FIRM</name>
<gene>
    <name evidence="4" type="ORF">H9704_10605</name>
</gene>
<reference evidence="4" key="2">
    <citation type="submission" date="2021-04" db="EMBL/GenBank/DDBJ databases">
        <authorList>
            <person name="Gilroy R."/>
        </authorList>
    </citation>
    <scope>NUCLEOTIDE SEQUENCE</scope>
    <source>
        <strain evidence="4">CHK180-15479</strain>
    </source>
</reference>
<reference evidence="4" key="1">
    <citation type="journal article" date="2021" name="PeerJ">
        <title>Extensive microbial diversity within the chicken gut microbiome revealed by metagenomics and culture.</title>
        <authorList>
            <person name="Gilroy R."/>
            <person name="Ravi A."/>
            <person name="Getino M."/>
            <person name="Pursley I."/>
            <person name="Horton D.L."/>
            <person name="Alikhan N.F."/>
            <person name="Baker D."/>
            <person name="Gharbi K."/>
            <person name="Hall N."/>
            <person name="Watson M."/>
            <person name="Adriaenssens E.M."/>
            <person name="Foster-Nyarko E."/>
            <person name="Jarju S."/>
            <person name="Secka A."/>
            <person name="Antonio M."/>
            <person name="Oren A."/>
            <person name="Chaudhuri R.R."/>
            <person name="La Ragione R."/>
            <person name="Hildebrand F."/>
            <person name="Pallen M.J."/>
        </authorList>
    </citation>
    <scope>NUCLEOTIDE SEQUENCE</scope>
    <source>
        <strain evidence="4">CHK180-15479</strain>
    </source>
</reference>
<feature type="domain" description="VWFA" evidence="3">
    <location>
        <begin position="35"/>
        <end position="217"/>
    </location>
</feature>
<dbReference type="Proteomes" id="UP000823910">
    <property type="component" value="Unassembled WGS sequence"/>
</dbReference>
<comment type="caution">
    <text evidence="4">The sequence shown here is derived from an EMBL/GenBank/DDBJ whole genome shotgun (WGS) entry which is preliminary data.</text>
</comment>
<keyword evidence="1" id="KW-0472">Membrane</keyword>
<accession>A0A9D2N113</accession>
<proteinExistence type="predicted"/>
<evidence type="ECO:0000313" key="5">
    <source>
        <dbReference type="Proteomes" id="UP000823910"/>
    </source>
</evidence>
<dbReference type="Gene3D" id="3.40.50.410">
    <property type="entry name" value="von Willebrand factor, type A domain"/>
    <property type="match status" value="1"/>
</dbReference>
<dbReference type="SMART" id="SM00327">
    <property type="entry name" value="VWA"/>
    <property type="match status" value="1"/>
</dbReference>
<evidence type="ECO:0000313" key="4">
    <source>
        <dbReference type="EMBL" id="HJC06585.1"/>
    </source>
</evidence>
<dbReference type="EMBL" id="DWWT01000054">
    <property type="protein sequence ID" value="HJC06585.1"/>
    <property type="molecule type" value="Genomic_DNA"/>
</dbReference>
<dbReference type="Pfam" id="PF00092">
    <property type="entry name" value="VWA"/>
    <property type="match status" value="1"/>
</dbReference>
<evidence type="ECO:0000259" key="3">
    <source>
        <dbReference type="PROSITE" id="PS50234"/>
    </source>
</evidence>